<dbReference type="Proteomes" id="UP001201549">
    <property type="component" value="Unassembled WGS sequence"/>
</dbReference>
<dbReference type="RefSeq" id="WP_238895793.1">
    <property type="nucleotide sequence ID" value="NZ_JAKOGG010000004.1"/>
</dbReference>
<feature type="domain" description="N-acetyltransferase" evidence="1">
    <location>
        <begin position="12"/>
        <end position="178"/>
    </location>
</feature>
<dbReference type="InterPro" id="IPR000182">
    <property type="entry name" value="GNAT_dom"/>
</dbReference>
<evidence type="ECO:0000313" key="3">
    <source>
        <dbReference type="Proteomes" id="UP001201549"/>
    </source>
</evidence>
<proteinExistence type="predicted"/>
<dbReference type="PANTHER" id="PTHR43441">
    <property type="entry name" value="RIBOSOMAL-PROTEIN-SERINE ACETYLTRANSFERASE"/>
    <property type="match status" value="1"/>
</dbReference>
<gene>
    <name evidence="2" type="ORF">L9G74_08100</name>
</gene>
<dbReference type="InterPro" id="IPR051908">
    <property type="entry name" value="Ribosomal_N-acetyltransferase"/>
</dbReference>
<accession>A0ABT2FMF9</accession>
<protein>
    <submittedName>
        <fullName evidence="2">GNAT family N-acetyltransferase</fullName>
    </submittedName>
</protein>
<organism evidence="2 3">
    <name type="scientific">Shewanella electrica</name>
    <dbReference type="NCBI Taxonomy" id="515560"/>
    <lineage>
        <taxon>Bacteria</taxon>
        <taxon>Pseudomonadati</taxon>
        <taxon>Pseudomonadota</taxon>
        <taxon>Gammaproteobacteria</taxon>
        <taxon>Alteromonadales</taxon>
        <taxon>Shewanellaceae</taxon>
        <taxon>Shewanella</taxon>
    </lineage>
</organism>
<evidence type="ECO:0000259" key="1">
    <source>
        <dbReference type="PROSITE" id="PS51186"/>
    </source>
</evidence>
<keyword evidence="3" id="KW-1185">Reference proteome</keyword>
<comment type="caution">
    <text evidence="2">The sequence shown here is derived from an EMBL/GenBank/DDBJ whole genome shotgun (WGS) entry which is preliminary data.</text>
</comment>
<dbReference type="PROSITE" id="PS51186">
    <property type="entry name" value="GNAT"/>
    <property type="match status" value="1"/>
</dbReference>
<dbReference type="Pfam" id="PF13302">
    <property type="entry name" value="Acetyltransf_3"/>
    <property type="match status" value="1"/>
</dbReference>
<dbReference type="InterPro" id="IPR016181">
    <property type="entry name" value="Acyl_CoA_acyltransferase"/>
</dbReference>
<dbReference type="EMBL" id="JAKOGG010000004">
    <property type="protein sequence ID" value="MCS4556396.1"/>
    <property type="molecule type" value="Genomic_DNA"/>
</dbReference>
<reference evidence="3" key="1">
    <citation type="submission" date="2023-07" db="EMBL/GenBank/DDBJ databases">
        <title>Shewanella mangrovi sp. nov., an acetaldehyde- degrading bacterium isolated from mangrove sediment.</title>
        <authorList>
            <person name="Liu Y."/>
        </authorList>
    </citation>
    <scope>NUCLEOTIDE SEQUENCE [LARGE SCALE GENOMIC DNA]</scope>
    <source>
        <strain evidence="3">C32</strain>
    </source>
</reference>
<dbReference type="Gene3D" id="3.40.630.30">
    <property type="match status" value="1"/>
</dbReference>
<dbReference type="SUPFAM" id="SSF55729">
    <property type="entry name" value="Acyl-CoA N-acyltransferases (Nat)"/>
    <property type="match status" value="1"/>
</dbReference>
<sequence length="186" mass="21393">MLLKHEMAIGPLRLKPLALAQAPAFFAHIEQQRALYEDTIPFVSRTHTLGQLTELLQTSLAKQQRGEALFYTLWHGQQMAGYLLVREIEPQARWAEIGYMLAREWHGKGIITQACQWLIEQLFQQLEMDKIVICCNDDNHSSIAVAKRLGFTLEGTLRQHFVVNGVRRNMCSYGLLRQEWQQADAS</sequence>
<evidence type="ECO:0000313" key="2">
    <source>
        <dbReference type="EMBL" id="MCS4556396.1"/>
    </source>
</evidence>
<dbReference type="PANTHER" id="PTHR43441:SF11">
    <property type="entry name" value="RIBOSOMAL-PROTEIN-SERINE ACETYLTRANSFERASE"/>
    <property type="match status" value="1"/>
</dbReference>
<dbReference type="CDD" id="cd04301">
    <property type="entry name" value="NAT_SF"/>
    <property type="match status" value="1"/>
</dbReference>
<name>A0ABT2FMF9_9GAMM</name>